<accession>A0A8S4RP64</accession>
<dbReference type="AlphaFoldDB" id="A0A8S4RP64"/>
<evidence type="ECO:0000313" key="1">
    <source>
        <dbReference type="EMBL" id="CAH2239471.1"/>
    </source>
</evidence>
<keyword evidence="2" id="KW-1185">Reference proteome</keyword>
<organism evidence="1 2">
    <name type="scientific">Pararge aegeria aegeria</name>
    <dbReference type="NCBI Taxonomy" id="348720"/>
    <lineage>
        <taxon>Eukaryota</taxon>
        <taxon>Metazoa</taxon>
        <taxon>Ecdysozoa</taxon>
        <taxon>Arthropoda</taxon>
        <taxon>Hexapoda</taxon>
        <taxon>Insecta</taxon>
        <taxon>Pterygota</taxon>
        <taxon>Neoptera</taxon>
        <taxon>Endopterygota</taxon>
        <taxon>Lepidoptera</taxon>
        <taxon>Glossata</taxon>
        <taxon>Ditrysia</taxon>
        <taxon>Papilionoidea</taxon>
        <taxon>Nymphalidae</taxon>
        <taxon>Satyrinae</taxon>
        <taxon>Satyrini</taxon>
        <taxon>Parargina</taxon>
        <taxon>Pararge</taxon>
    </lineage>
</organism>
<dbReference type="EMBL" id="CAKXAJ010025439">
    <property type="protein sequence ID" value="CAH2239471.1"/>
    <property type="molecule type" value="Genomic_DNA"/>
</dbReference>
<protein>
    <submittedName>
        <fullName evidence="1">Jg21479 protein</fullName>
    </submittedName>
</protein>
<proteinExistence type="predicted"/>
<sequence>MPRCRQIRIQLSPPLLFLRVSYEATKDEGNVTEKGQQRPVLERDSVRLYWDRSIITDRTILANKPDIVINDRAQSSVFLVDITIRYDKNLVRAETEKKRKYLDLSHEIIAMWHVEYTEIILICTNWYPS</sequence>
<evidence type="ECO:0000313" key="2">
    <source>
        <dbReference type="Proteomes" id="UP000838756"/>
    </source>
</evidence>
<dbReference type="Proteomes" id="UP000838756">
    <property type="component" value="Unassembled WGS sequence"/>
</dbReference>
<gene>
    <name evidence="1" type="primary">jg21479</name>
    <name evidence="1" type="ORF">PAEG_LOCUS16176</name>
</gene>
<dbReference type="OrthoDB" id="8015698at2759"/>
<name>A0A8S4RP64_9NEOP</name>
<comment type="caution">
    <text evidence="1">The sequence shown here is derived from an EMBL/GenBank/DDBJ whole genome shotgun (WGS) entry which is preliminary data.</text>
</comment>
<reference evidence="1" key="1">
    <citation type="submission" date="2022-03" db="EMBL/GenBank/DDBJ databases">
        <authorList>
            <person name="Lindestad O."/>
        </authorList>
    </citation>
    <scope>NUCLEOTIDE SEQUENCE</scope>
</reference>